<proteinExistence type="predicted"/>
<sequence>MHQQELDALFDPQAAGYDAQRVRMAPIRESLPFLLETVFADLPEDARVRSATASSTVARSMPAYSTRCRTMPASMRRCVSTRRG</sequence>
<dbReference type="KEGG" id="tcn:H9L16_05480"/>
<evidence type="ECO:0000313" key="1">
    <source>
        <dbReference type="EMBL" id="QNN71027.1"/>
    </source>
</evidence>
<dbReference type="RefSeq" id="WP_187553542.1">
    <property type="nucleotide sequence ID" value="NZ_BMZL01000001.1"/>
</dbReference>
<reference evidence="1 2" key="1">
    <citation type="submission" date="2020-08" db="EMBL/GenBank/DDBJ databases">
        <title>Genome sequence of Thermomonas carbonis KCTC 42013T.</title>
        <authorList>
            <person name="Hyun D.-W."/>
            <person name="Bae J.-W."/>
        </authorList>
    </citation>
    <scope>NUCLEOTIDE SEQUENCE [LARGE SCALE GENOMIC DNA]</scope>
    <source>
        <strain evidence="1 2">KCTC 42013</strain>
    </source>
</reference>
<dbReference type="EMBL" id="CP060719">
    <property type="protein sequence ID" value="QNN71027.1"/>
    <property type="molecule type" value="Genomic_DNA"/>
</dbReference>
<organism evidence="1 2">
    <name type="scientific">Thermomonas carbonis</name>
    <dbReference type="NCBI Taxonomy" id="1463158"/>
    <lineage>
        <taxon>Bacteria</taxon>
        <taxon>Pseudomonadati</taxon>
        <taxon>Pseudomonadota</taxon>
        <taxon>Gammaproteobacteria</taxon>
        <taxon>Lysobacterales</taxon>
        <taxon>Lysobacteraceae</taxon>
        <taxon>Thermomonas</taxon>
    </lineage>
</organism>
<keyword evidence="2" id="KW-1185">Reference proteome</keyword>
<name>A0A7G9ST52_9GAMM</name>
<protein>
    <submittedName>
        <fullName evidence="1">Uncharacterized protein</fullName>
    </submittedName>
</protein>
<evidence type="ECO:0000313" key="2">
    <source>
        <dbReference type="Proteomes" id="UP000515804"/>
    </source>
</evidence>
<dbReference type="AlphaFoldDB" id="A0A7G9ST52"/>
<accession>A0A7G9ST52</accession>
<gene>
    <name evidence="1" type="ORF">H9L16_05480</name>
</gene>
<dbReference type="Proteomes" id="UP000515804">
    <property type="component" value="Chromosome"/>
</dbReference>